<feature type="compositionally biased region" description="Basic and acidic residues" evidence="5">
    <location>
        <begin position="209"/>
        <end position="219"/>
    </location>
</feature>
<dbReference type="PANTHER" id="PTHR12949">
    <property type="entry name" value="RNA POLYMERASE III DNA DIRECTED -RELATED"/>
    <property type="match status" value="1"/>
</dbReference>
<dbReference type="GO" id="GO:0003697">
    <property type="term" value="F:single-stranded DNA binding"/>
    <property type="evidence" value="ECO:0007669"/>
    <property type="project" value="UniProtKB-UniRule"/>
</dbReference>
<evidence type="ECO:0000313" key="8">
    <source>
        <dbReference type="EMBL" id="KAF2652820.1"/>
    </source>
</evidence>
<dbReference type="Gene3D" id="1.10.10.10">
    <property type="entry name" value="Winged helix-like DNA-binding domain superfamily/Winged helix DNA-binding domain"/>
    <property type="match status" value="2"/>
</dbReference>
<dbReference type="InterPro" id="IPR013197">
    <property type="entry name" value="RNA_pol_III_RPC82-rel_HTH"/>
</dbReference>
<feature type="compositionally biased region" description="Polar residues" evidence="5">
    <location>
        <begin position="151"/>
        <end position="169"/>
    </location>
</feature>
<protein>
    <recommendedName>
        <fullName evidence="4">DNA-directed RNA polymerase III subunit RPC3</fullName>
        <shortName evidence="4">RNA polymerase III subunit C3</shortName>
    </recommendedName>
</protein>
<gene>
    <name evidence="8" type="ORF">K491DRAFT_634927</name>
</gene>
<keyword evidence="4" id="KW-0240">DNA-directed RNA polymerase</keyword>
<dbReference type="InterPro" id="IPR008806">
    <property type="entry name" value="RNA_pol_III_Rpc82_C"/>
</dbReference>
<name>A0A6A6SZ48_9PLEO</name>
<evidence type="ECO:0000256" key="4">
    <source>
        <dbReference type="RuleBase" id="RU367076"/>
    </source>
</evidence>
<comment type="function">
    <text evidence="3 4">DNA-dependent RNA polymerase catalyzes the transcription of DNA into RNA using the four ribonucleoside triphosphates as substrates. Specific core component of RNA polymerase III which synthesizes small RNAs, such as 5S rRNA and tRNAs.</text>
</comment>
<evidence type="ECO:0000259" key="6">
    <source>
        <dbReference type="Pfam" id="PF05645"/>
    </source>
</evidence>
<feature type="region of interest" description="Disordered" evidence="5">
    <location>
        <begin position="134"/>
        <end position="221"/>
    </location>
</feature>
<accession>A0A6A6SZ48</accession>
<organism evidence="8 9">
    <name type="scientific">Lophiostoma macrostomum CBS 122681</name>
    <dbReference type="NCBI Taxonomy" id="1314788"/>
    <lineage>
        <taxon>Eukaryota</taxon>
        <taxon>Fungi</taxon>
        <taxon>Dikarya</taxon>
        <taxon>Ascomycota</taxon>
        <taxon>Pezizomycotina</taxon>
        <taxon>Dothideomycetes</taxon>
        <taxon>Pleosporomycetidae</taxon>
        <taxon>Pleosporales</taxon>
        <taxon>Lophiostomataceae</taxon>
        <taxon>Lophiostoma</taxon>
    </lineage>
</organism>
<evidence type="ECO:0000256" key="5">
    <source>
        <dbReference type="SAM" id="MobiDB-lite"/>
    </source>
</evidence>
<dbReference type="Pfam" id="PF08221">
    <property type="entry name" value="HTH_9"/>
    <property type="match status" value="1"/>
</dbReference>
<comment type="subunit">
    <text evidence="2 4">Component of the RNA polymerase III (Pol III) complex consisting of 17 subunits.</text>
</comment>
<reference evidence="8" key="1">
    <citation type="journal article" date="2020" name="Stud. Mycol.">
        <title>101 Dothideomycetes genomes: a test case for predicting lifestyles and emergence of pathogens.</title>
        <authorList>
            <person name="Haridas S."/>
            <person name="Albert R."/>
            <person name="Binder M."/>
            <person name="Bloem J."/>
            <person name="Labutti K."/>
            <person name="Salamov A."/>
            <person name="Andreopoulos B."/>
            <person name="Baker S."/>
            <person name="Barry K."/>
            <person name="Bills G."/>
            <person name="Bluhm B."/>
            <person name="Cannon C."/>
            <person name="Castanera R."/>
            <person name="Culley D."/>
            <person name="Daum C."/>
            <person name="Ezra D."/>
            <person name="Gonzalez J."/>
            <person name="Henrissat B."/>
            <person name="Kuo A."/>
            <person name="Liang C."/>
            <person name="Lipzen A."/>
            <person name="Lutzoni F."/>
            <person name="Magnuson J."/>
            <person name="Mondo S."/>
            <person name="Nolan M."/>
            <person name="Ohm R."/>
            <person name="Pangilinan J."/>
            <person name="Park H.-J."/>
            <person name="Ramirez L."/>
            <person name="Alfaro M."/>
            <person name="Sun H."/>
            <person name="Tritt A."/>
            <person name="Yoshinaga Y."/>
            <person name="Zwiers L.-H."/>
            <person name="Turgeon B."/>
            <person name="Goodwin S."/>
            <person name="Spatafora J."/>
            <person name="Crous P."/>
            <person name="Grigoriev I."/>
        </authorList>
    </citation>
    <scope>NUCLEOTIDE SEQUENCE</scope>
    <source>
        <strain evidence="8">CBS 122681</strain>
    </source>
</reference>
<evidence type="ECO:0000256" key="1">
    <source>
        <dbReference type="ARBA" id="ARBA00006835"/>
    </source>
</evidence>
<evidence type="ECO:0000256" key="3">
    <source>
        <dbReference type="ARBA" id="ARBA00025127"/>
    </source>
</evidence>
<dbReference type="PANTHER" id="PTHR12949:SF0">
    <property type="entry name" value="DNA-DIRECTED RNA POLYMERASE III SUBUNIT RPC3"/>
    <property type="match status" value="1"/>
</dbReference>
<sequence>MAYAQRDTPVIETLCVHLVEHHCGELAARVFSVLARYGRQTLSSVARASYLNTRQSRMGMSLLVQEDLVFHSSTDPQATYYEINWVNTYGLVRHGPATQLVQARFGKRAAKVLTTIVSMGQASMEELREVYFPTPDEDSEDEGDSGHVNGTHKTNGVTVNGTSATTNGVVNGHATGHMNGVVQNGLTGNAKVNGVNKRRRAEDDTGDEERDHVTEDENKPNSVEELDAIVHHLMLHGWIMQSEENQHLSPGELHVMARNMAIETELSGIAPTGITQETRIDIATLQRKRDIRDAWTRTPEVRTRKRKAADPDFSRSSKRLKAIDGHQRPAARDTDIVVLHAALTVRLNPEKVAVAMRTEELVRLVDQRLGHVPAVIYQIMLRMIEEHLPRCYEPWPDPLPANPEATLDVEMDPRVLVAASDVLKKIDKTVDLLDGLDPSTILSTLRAGTHRVTKENKIHPPIDPAELRDAKPSLITKHIELIANHPFHFVTWHSRAGGSQWRIEFEEIAKAMVQHEIETTISAGPDLESKYGVKLIRALHKKGKLDERGIGNAMMMQTSEIRSVINGLTLRGFIQTQEIPRVERREAKHSLHLIYYDRQRAREKLLHDTYKGMTRIVQRLMFEKERVQTLLEKAERTDVEGNESMYLSQDELDTLKGFKGVEEKLMEQLFRQDELVATLRDYIGPLMSA</sequence>
<dbReference type="InterPro" id="IPR039748">
    <property type="entry name" value="RPC3"/>
</dbReference>
<evidence type="ECO:0000259" key="7">
    <source>
        <dbReference type="Pfam" id="PF08221"/>
    </source>
</evidence>
<dbReference type="EMBL" id="MU004393">
    <property type="protein sequence ID" value="KAF2652820.1"/>
    <property type="molecule type" value="Genomic_DNA"/>
</dbReference>
<dbReference type="Pfam" id="PF05645">
    <property type="entry name" value="RNA_pol_Rpc82"/>
    <property type="match status" value="1"/>
</dbReference>
<keyword evidence="9" id="KW-1185">Reference proteome</keyword>
<evidence type="ECO:0000313" key="9">
    <source>
        <dbReference type="Proteomes" id="UP000799324"/>
    </source>
</evidence>
<comment type="subcellular location">
    <subcellularLocation>
        <location evidence="4">Nucleus</location>
    </subcellularLocation>
</comment>
<dbReference type="InterPro" id="IPR036388">
    <property type="entry name" value="WH-like_DNA-bd_sf"/>
</dbReference>
<keyword evidence="4" id="KW-0539">Nucleus</keyword>
<dbReference type="Proteomes" id="UP000799324">
    <property type="component" value="Unassembled WGS sequence"/>
</dbReference>
<dbReference type="AlphaFoldDB" id="A0A6A6SZ48"/>
<keyword evidence="4" id="KW-0804">Transcription</keyword>
<dbReference type="GO" id="GO:0005666">
    <property type="term" value="C:RNA polymerase III complex"/>
    <property type="evidence" value="ECO:0007669"/>
    <property type="project" value="UniProtKB-UniRule"/>
</dbReference>
<comment type="similarity">
    <text evidence="1 4">Belongs to the RNA polymerase beta chain family.</text>
</comment>
<proteinExistence type="inferred from homology"/>
<feature type="domain" description="RNA polymerase III Rpc82 C -terminal" evidence="6">
    <location>
        <begin position="232"/>
        <end position="511"/>
    </location>
</feature>
<dbReference type="GO" id="GO:0006351">
    <property type="term" value="P:DNA-templated transcription"/>
    <property type="evidence" value="ECO:0007669"/>
    <property type="project" value="InterPro"/>
</dbReference>
<dbReference type="OrthoDB" id="272392at2759"/>
<evidence type="ECO:0000256" key="2">
    <source>
        <dbReference type="ARBA" id="ARBA00011206"/>
    </source>
</evidence>
<feature type="domain" description="RNA polymerase III subunit RPC82-related helix-turn-helix" evidence="7">
    <location>
        <begin position="14"/>
        <end position="71"/>
    </location>
</feature>